<evidence type="ECO:0008006" key="4">
    <source>
        <dbReference type="Google" id="ProtNLM"/>
    </source>
</evidence>
<proteinExistence type="predicted"/>
<sequence>MPIDVTPTPRHPHSFPPVAYRPGWSMMPSPGPARMIDILPPRPNMPGSIAPNGLRNPYAPYAGEGYIPSSTNALAMHSQLGSSIIGGSIGGSMIVPSVSGAGYREDEGWNGCVDRNHLGHNPDMSSVGVIGPTPSMGVNGSQAGWLPASWGNHRRMTPTIAAELAPSPANLSGGGGYHQSQPMSVRWRDQEDCGQCNRRSRSHSHSDADHGQGHRYRRSSNAGMANSPLRKVPILPTNRSSVDRRTCSLCS</sequence>
<feature type="region of interest" description="Disordered" evidence="1">
    <location>
        <begin position="165"/>
        <end position="238"/>
    </location>
</feature>
<keyword evidence="3" id="KW-1185">Reference proteome</keyword>
<dbReference type="GeneID" id="87952324"/>
<name>A0ABZ1CPY7_9TREE</name>
<accession>A0ABZ1CPY7</accession>
<dbReference type="RefSeq" id="XP_062788029.1">
    <property type="nucleotide sequence ID" value="XM_062931978.1"/>
</dbReference>
<dbReference type="Proteomes" id="UP001329825">
    <property type="component" value="Chromosome 1"/>
</dbReference>
<evidence type="ECO:0000313" key="2">
    <source>
        <dbReference type="EMBL" id="WRT63289.1"/>
    </source>
</evidence>
<dbReference type="EMBL" id="CP141881">
    <property type="protein sequence ID" value="WRT63289.1"/>
    <property type="molecule type" value="Genomic_DNA"/>
</dbReference>
<gene>
    <name evidence="2" type="ORF">IL334_000193</name>
</gene>
<evidence type="ECO:0000256" key="1">
    <source>
        <dbReference type="SAM" id="MobiDB-lite"/>
    </source>
</evidence>
<protein>
    <recommendedName>
        <fullName evidence="4">C2H2-type domain-containing protein</fullName>
    </recommendedName>
</protein>
<organism evidence="2 3">
    <name type="scientific">Kwoniella shivajii</name>
    <dbReference type="NCBI Taxonomy" id="564305"/>
    <lineage>
        <taxon>Eukaryota</taxon>
        <taxon>Fungi</taxon>
        <taxon>Dikarya</taxon>
        <taxon>Basidiomycota</taxon>
        <taxon>Agaricomycotina</taxon>
        <taxon>Tremellomycetes</taxon>
        <taxon>Tremellales</taxon>
        <taxon>Cryptococcaceae</taxon>
        <taxon>Kwoniella</taxon>
    </lineage>
</organism>
<evidence type="ECO:0000313" key="3">
    <source>
        <dbReference type="Proteomes" id="UP001329825"/>
    </source>
</evidence>
<reference evidence="2 3" key="1">
    <citation type="submission" date="2024-01" db="EMBL/GenBank/DDBJ databases">
        <title>Comparative genomics of Cryptococcus and Kwoniella reveals pathogenesis evolution and contrasting modes of karyotype evolution via chromosome fusion or intercentromeric recombination.</title>
        <authorList>
            <person name="Coelho M.A."/>
            <person name="David-Palma M."/>
            <person name="Shea T."/>
            <person name="Bowers K."/>
            <person name="McGinley-Smith S."/>
            <person name="Mohammad A.W."/>
            <person name="Gnirke A."/>
            <person name="Yurkov A.M."/>
            <person name="Nowrousian M."/>
            <person name="Sun S."/>
            <person name="Cuomo C.A."/>
            <person name="Heitman J."/>
        </authorList>
    </citation>
    <scope>NUCLEOTIDE SEQUENCE [LARGE SCALE GENOMIC DNA]</scope>
    <source>
        <strain evidence="2">CBS 11374</strain>
    </source>
</reference>